<dbReference type="GO" id="GO:0000400">
    <property type="term" value="F:four-way junction DNA binding"/>
    <property type="evidence" value="ECO:0007669"/>
    <property type="project" value="TreeGrafter"/>
</dbReference>
<dbReference type="GO" id="GO:0000723">
    <property type="term" value="P:telomere maintenance"/>
    <property type="evidence" value="ECO:0007669"/>
    <property type="project" value="TreeGrafter"/>
</dbReference>
<name>A0A077WUN6_9FUNG</name>
<dbReference type="Gene3D" id="3.40.50.300">
    <property type="entry name" value="P-loop containing nucleotide triphosphate hydrolases"/>
    <property type="match status" value="1"/>
</dbReference>
<gene>
    <name evidence="3" type="ORF">LRAMOSA11239</name>
</gene>
<evidence type="ECO:0000256" key="1">
    <source>
        <dbReference type="ARBA" id="ARBA00004123"/>
    </source>
</evidence>
<evidence type="ECO:0000313" key="3">
    <source>
        <dbReference type="EMBL" id="CDS10753.1"/>
    </source>
</evidence>
<dbReference type="GO" id="GO:0007131">
    <property type="term" value="P:reciprocal meiotic recombination"/>
    <property type="evidence" value="ECO:0007669"/>
    <property type="project" value="TreeGrafter"/>
</dbReference>
<comment type="subcellular location">
    <subcellularLocation>
        <location evidence="1">Nucleus</location>
    </subcellularLocation>
</comment>
<evidence type="ECO:0000256" key="2">
    <source>
        <dbReference type="ARBA" id="ARBA00023242"/>
    </source>
</evidence>
<keyword evidence="2" id="KW-0539">Nucleus</keyword>
<dbReference type="GO" id="GO:0008094">
    <property type="term" value="F:ATP-dependent activity, acting on DNA"/>
    <property type="evidence" value="ECO:0007669"/>
    <property type="project" value="TreeGrafter"/>
</dbReference>
<dbReference type="AlphaFoldDB" id="A0A077WUN6"/>
<dbReference type="OrthoDB" id="2234867at2759"/>
<reference evidence="3" key="1">
    <citation type="journal article" date="2014" name="Genome Announc.">
        <title>De novo whole-genome sequence and genome annotation of Lichtheimia ramosa.</title>
        <authorList>
            <person name="Linde J."/>
            <person name="Schwartze V."/>
            <person name="Binder U."/>
            <person name="Lass-Florl C."/>
            <person name="Voigt K."/>
            <person name="Horn F."/>
        </authorList>
    </citation>
    <scope>NUCLEOTIDE SEQUENCE</scope>
    <source>
        <strain evidence="3">JMRC FSU:6197</strain>
    </source>
</reference>
<organism evidence="3">
    <name type="scientific">Lichtheimia ramosa</name>
    <dbReference type="NCBI Taxonomy" id="688394"/>
    <lineage>
        <taxon>Eukaryota</taxon>
        <taxon>Fungi</taxon>
        <taxon>Fungi incertae sedis</taxon>
        <taxon>Mucoromycota</taxon>
        <taxon>Mucoromycotina</taxon>
        <taxon>Mucoromycetes</taxon>
        <taxon>Mucorales</taxon>
        <taxon>Lichtheimiaceae</taxon>
        <taxon>Lichtheimia</taxon>
    </lineage>
</organism>
<dbReference type="GO" id="GO:0003697">
    <property type="term" value="F:single-stranded DNA binding"/>
    <property type="evidence" value="ECO:0007669"/>
    <property type="project" value="TreeGrafter"/>
</dbReference>
<dbReference type="GO" id="GO:0042148">
    <property type="term" value="P:DNA strand invasion"/>
    <property type="evidence" value="ECO:0007669"/>
    <property type="project" value="TreeGrafter"/>
</dbReference>
<sequence length="283" mass="31373">MAKGSCSDLALLKADLDDLSKKTSIPTQRLRVLRHKVALLSVVPETNKDFDQTRFSTGFQTLDDFLYGGFCLGHTIEVTGLHRVMNAEFSLYAVESFLSSFPDATVHYIYTTGMIDSRQMEAVISRAQARHKRQHKSDQIMQRIQCYSVVTPTDACQLLVQIGALHLSSPTTPSLIVMSDIVHLLETEWDNTTDQKSSLAQSLKSVNNLGLSTIVLHTITGDPKLEKPRSMKAQGLMEQWNSAIDIRLLLAYGGESNAGTVCKVVKARSTKISNKTSLALLEW</sequence>
<accession>A0A077WUN6</accession>
<proteinExistence type="predicted"/>
<dbReference type="InterPro" id="IPR051988">
    <property type="entry name" value="HRR_RAD51_Paralog"/>
</dbReference>
<dbReference type="EMBL" id="LK023340">
    <property type="protein sequence ID" value="CDS10753.1"/>
    <property type="molecule type" value="Genomic_DNA"/>
</dbReference>
<dbReference type="PANTHER" id="PTHR46457">
    <property type="entry name" value="DNA REPAIR PROTEIN RAD51 HOMOLOG 4"/>
    <property type="match status" value="1"/>
</dbReference>
<dbReference type="GO" id="GO:0000724">
    <property type="term" value="P:double-strand break repair via homologous recombination"/>
    <property type="evidence" value="ECO:0007669"/>
    <property type="project" value="TreeGrafter"/>
</dbReference>
<dbReference type="GO" id="GO:0005815">
    <property type="term" value="C:microtubule organizing center"/>
    <property type="evidence" value="ECO:0007669"/>
    <property type="project" value="TreeGrafter"/>
</dbReference>
<dbReference type="PANTHER" id="PTHR46457:SF1">
    <property type="entry name" value="DNA REPAIR PROTEIN RAD51 HOMOLOG 4"/>
    <property type="match status" value="1"/>
</dbReference>
<protein>
    <submittedName>
        <fullName evidence="3">Uncharacterized protein</fullName>
    </submittedName>
</protein>
<dbReference type="InterPro" id="IPR027417">
    <property type="entry name" value="P-loop_NTPase"/>
</dbReference>
<dbReference type="GO" id="GO:0033063">
    <property type="term" value="C:Rad51B-Rad51C-Rad51D-XRCC2 complex"/>
    <property type="evidence" value="ECO:0007669"/>
    <property type="project" value="TreeGrafter"/>
</dbReference>
<dbReference type="GO" id="GO:0005657">
    <property type="term" value="C:replication fork"/>
    <property type="evidence" value="ECO:0007669"/>
    <property type="project" value="TreeGrafter"/>
</dbReference>
<dbReference type="SUPFAM" id="SSF52540">
    <property type="entry name" value="P-loop containing nucleoside triphosphate hydrolases"/>
    <property type="match status" value="1"/>
</dbReference>